<organism evidence="1 2">
    <name type="scientific">phage Lak_Megaphage_RVC_JS4_GC31</name>
    <dbReference type="NCBI Taxonomy" id="3109228"/>
    <lineage>
        <taxon>Viruses</taxon>
        <taxon>Duplodnaviria</taxon>
        <taxon>Heunggongvirae</taxon>
        <taxon>Uroviricota</taxon>
        <taxon>Caudoviricetes</taxon>
        <taxon>Caudoviricetes code 15 clade</taxon>
    </lineage>
</organism>
<protein>
    <submittedName>
        <fullName evidence="1">Uncharacterized protein</fullName>
    </submittedName>
</protein>
<sequence>MEKRRENKELLLKDLCARLPYGVKVLFENKVFSIDYISGIYEEIKLDNSDRYTLGISEVKPYLFPLSSMTKEQLFEVQEILGKNEIEIGDGFLHIIDSDRNTITYLEILALLEWFYKNHFDVYGLIPMGLAIDATNLKIY</sequence>
<evidence type="ECO:0000313" key="2">
    <source>
        <dbReference type="Proteomes" id="UP001349343"/>
    </source>
</evidence>
<evidence type="ECO:0000313" key="1">
    <source>
        <dbReference type="EMBL" id="WQJ52773.1"/>
    </source>
</evidence>
<proteinExistence type="predicted"/>
<dbReference type="EMBL" id="OR769222">
    <property type="protein sequence ID" value="WQJ52773.1"/>
    <property type="molecule type" value="Genomic_DNA"/>
</dbReference>
<keyword evidence="2" id="KW-1185">Reference proteome</keyword>
<name>A0ABZ0Z0R3_9CAUD</name>
<accession>A0ABZ0Z0R3</accession>
<reference evidence="1 2" key="1">
    <citation type="submission" date="2023-11" db="EMBL/GenBank/DDBJ databases">
        <authorList>
            <person name="Cook R."/>
            <person name="Crisci M."/>
            <person name="Pye H."/>
            <person name="Adriaenssens E."/>
            <person name="Santini J."/>
        </authorList>
    </citation>
    <scope>NUCLEOTIDE SEQUENCE [LARGE SCALE GENOMIC DNA]</scope>
    <source>
        <strain evidence="1">Lak_Megaphage_RVC_JS4_GC31</strain>
    </source>
</reference>
<dbReference type="Proteomes" id="UP001349343">
    <property type="component" value="Segment"/>
</dbReference>